<gene>
    <name evidence="1" type="ORF">KI387_007563</name>
</gene>
<feature type="non-terminal residue" evidence="1">
    <location>
        <position position="1"/>
    </location>
</feature>
<evidence type="ECO:0000313" key="2">
    <source>
        <dbReference type="Proteomes" id="UP000824469"/>
    </source>
</evidence>
<dbReference type="EMBL" id="JAHRHJ020000002">
    <property type="protein sequence ID" value="KAH9327385.1"/>
    <property type="molecule type" value="Genomic_DNA"/>
</dbReference>
<protein>
    <submittedName>
        <fullName evidence="1">Uncharacterized protein</fullName>
    </submittedName>
</protein>
<accession>A0AA38GT61</accession>
<reference evidence="1 2" key="1">
    <citation type="journal article" date="2021" name="Nat. Plants">
        <title>The Taxus genome provides insights into paclitaxel biosynthesis.</title>
        <authorList>
            <person name="Xiong X."/>
            <person name="Gou J."/>
            <person name="Liao Q."/>
            <person name="Li Y."/>
            <person name="Zhou Q."/>
            <person name="Bi G."/>
            <person name="Li C."/>
            <person name="Du R."/>
            <person name="Wang X."/>
            <person name="Sun T."/>
            <person name="Guo L."/>
            <person name="Liang H."/>
            <person name="Lu P."/>
            <person name="Wu Y."/>
            <person name="Zhang Z."/>
            <person name="Ro D.K."/>
            <person name="Shang Y."/>
            <person name="Huang S."/>
            <person name="Yan J."/>
        </authorList>
    </citation>
    <scope>NUCLEOTIDE SEQUENCE [LARGE SCALE GENOMIC DNA]</scope>
    <source>
        <strain evidence="1">Ta-2019</strain>
    </source>
</reference>
<name>A0AA38GT61_TAXCH</name>
<feature type="non-terminal residue" evidence="1">
    <location>
        <position position="108"/>
    </location>
</feature>
<keyword evidence="2" id="KW-1185">Reference proteome</keyword>
<proteinExistence type="predicted"/>
<dbReference type="AlphaFoldDB" id="A0AA38GT61"/>
<sequence>DELKKVDQSLNFCVTPEAVIRKRTLVEDNEVLTKMKDDTLGCTERLAFVKQNLKALVVAQDPHKERIDEIGKLIGHNMDLLEGMMSVMVNVVHILQNEKEKITHNELE</sequence>
<dbReference type="Proteomes" id="UP000824469">
    <property type="component" value="Unassembled WGS sequence"/>
</dbReference>
<comment type="caution">
    <text evidence="1">The sequence shown here is derived from an EMBL/GenBank/DDBJ whole genome shotgun (WGS) entry which is preliminary data.</text>
</comment>
<evidence type="ECO:0000313" key="1">
    <source>
        <dbReference type="EMBL" id="KAH9327385.1"/>
    </source>
</evidence>
<organism evidence="1 2">
    <name type="scientific">Taxus chinensis</name>
    <name type="common">Chinese yew</name>
    <name type="synonym">Taxus wallichiana var. chinensis</name>
    <dbReference type="NCBI Taxonomy" id="29808"/>
    <lineage>
        <taxon>Eukaryota</taxon>
        <taxon>Viridiplantae</taxon>
        <taxon>Streptophyta</taxon>
        <taxon>Embryophyta</taxon>
        <taxon>Tracheophyta</taxon>
        <taxon>Spermatophyta</taxon>
        <taxon>Pinopsida</taxon>
        <taxon>Pinidae</taxon>
        <taxon>Conifers II</taxon>
        <taxon>Cupressales</taxon>
        <taxon>Taxaceae</taxon>
        <taxon>Taxus</taxon>
    </lineage>
</organism>